<feature type="domain" description="CHRD" evidence="1">
    <location>
        <begin position="27"/>
        <end position="146"/>
    </location>
</feature>
<evidence type="ECO:0000259" key="1">
    <source>
        <dbReference type="SMART" id="SM00754"/>
    </source>
</evidence>
<dbReference type="Proteomes" id="UP000007030">
    <property type="component" value="Chromosome"/>
</dbReference>
<dbReference type="KEGG" id="mhd:Marky_0880"/>
<organism evidence="2 3">
    <name type="scientific">Marinithermus hydrothermalis (strain DSM 14884 / JCM 11576 / T1)</name>
    <dbReference type="NCBI Taxonomy" id="869210"/>
    <lineage>
        <taxon>Bacteria</taxon>
        <taxon>Thermotogati</taxon>
        <taxon>Deinococcota</taxon>
        <taxon>Deinococci</taxon>
        <taxon>Thermales</taxon>
        <taxon>Thermaceae</taxon>
        <taxon>Marinithermus</taxon>
    </lineage>
</organism>
<name>F2NP38_MARHT</name>
<dbReference type="eggNOG" id="COG2335">
    <property type="taxonomic scope" value="Bacteria"/>
</dbReference>
<dbReference type="InterPro" id="IPR010895">
    <property type="entry name" value="CHRD"/>
</dbReference>
<reference evidence="2 3" key="1">
    <citation type="journal article" date="2012" name="Stand. Genomic Sci.">
        <title>Complete genome sequence of the aerobic, heterotroph Marinithermus hydrothermalis type strain (T1(T)) from a deep-sea hydrothermal vent chimney.</title>
        <authorList>
            <person name="Copeland A."/>
            <person name="Gu W."/>
            <person name="Yasawong M."/>
            <person name="Lapidus A."/>
            <person name="Lucas S."/>
            <person name="Deshpande S."/>
            <person name="Pagani I."/>
            <person name="Tapia R."/>
            <person name="Cheng J.F."/>
            <person name="Goodwin L.A."/>
            <person name="Pitluck S."/>
            <person name="Liolios K."/>
            <person name="Ivanova N."/>
            <person name="Mavromatis K."/>
            <person name="Mikhailova N."/>
            <person name="Pati A."/>
            <person name="Chen A."/>
            <person name="Palaniappan K."/>
            <person name="Land M."/>
            <person name="Pan C."/>
            <person name="Brambilla E.M."/>
            <person name="Rohde M."/>
            <person name="Tindall B.J."/>
            <person name="Sikorski J."/>
            <person name="Goker M."/>
            <person name="Detter J.C."/>
            <person name="Bristow J."/>
            <person name="Eisen J.A."/>
            <person name="Markowitz V."/>
            <person name="Hugenholtz P."/>
            <person name="Kyrpides N.C."/>
            <person name="Klenk H.P."/>
            <person name="Woyke T."/>
        </authorList>
    </citation>
    <scope>NUCLEOTIDE SEQUENCE [LARGE SCALE GENOMIC DNA]</scope>
    <source>
        <strain evidence="3">DSM 14884 / JCM 11576 / T1</strain>
    </source>
</reference>
<evidence type="ECO:0000313" key="2">
    <source>
        <dbReference type="EMBL" id="AEB11626.1"/>
    </source>
</evidence>
<dbReference type="STRING" id="869210.Marky_0880"/>
<keyword evidence="3" id="KW-1185">Reference proteome</keyword>
<dbReference type="EMBL" id="CP002630">
    <property type="protein sequence ID" value="AEB11626.1"/>
    <property type="molecule type" value="Genomic_DNA"/>
</dbReference>
<dbReference type="SMART" id="SM00754">
    <property type="entry name" value="CHRD"/>
    <property type="match status" value="1"/>
</dbReference>
<dbReference type="HOGENOM" id="CLU_107551_2_1_0"/>
<dbReference type="Pfam" id="PF07452">
    <property type="entry name" value="CHRD"/>
    <property type="match status" value="1"/>
</dbReference>
<dbReference type="OrthoDB" id="571052at2"/>
<accession>F2NP38</accession>
<gene>
    <name evidence="2" type="ordered locus">Marky_0880</name>
</gene>
<proteinExistence type="predicted"/>
<dbReference type="AlphaFoldDB" id="F2NP38"/>
<protein>
    <submittedName>
        <fullName evidence="2">CHRD domain containing protein</fullName>
    </submittedName>
</protein>
<dbReference type="RefSeq" id="WP_013703676.1">
    <property type="nucleotide sequence ID" value="NC_015387.1"/>
</dbReference>
<evidence type="ECO:0000313" key="3">
    <source>
        <dbReference type="Proteomes" id="UP000007030"/>
    </source>
</evidence>
<sequence>MRFIKGMGALGVLLVLALFASANGDRMVVSAELSPSQVVPEVMSNATGKVVAVLEGNLLVVGGTYEGLSSDVATRIRGGAHIHQAAAGENGPIAFELNVSGGTEGTFSGAFVLTDDQVAAFKNGEFYVQIHTEQYNPGELRGQLVVR</sequence>